<dbReference type="InterPro" id="IPR017452">
    <property type="entry name" value="GPCR_Rhodpsn_7TM"/>
</dbReference>
<evidence type="ECO:0000256" key="9">
    <source>
        <dbReference type="ARBA" id="ARBA00023224"/>
    </source>
</evidence>
<feature type="domain" description="G-protein coupled receptors family 1 profile" evidence="12">
    <location>
        <begin position="1"/>
        <end position="151"/>
    </location>
</feature>
<keyword evidence="8 13" id="KW-0675">Receptor</keyword>
<dbReference type="PRINTS" id="PR00237">
    <property type="entry name" value="GPCRRHODOPSN"/>
</dbReference>
<proteinExistence type="inferred from homology"/>
<keyword evidence="9" id="KW-0807">Transducer</keyword>
<evidence type="ECO:0000256" key="3">
    <source>
        <dbReference type="ARBA" id="ARBA00022475"/>
    </source>
</evidence>
<dbReference type="PANTHER" id="PTHR24248">
    <property type="entry name" value="ADRENERGIC RECEPTOR-RELATED G-PROTEIN COUPLED RECEPTOR"/>
    <property type="match status" value="1"/>
</dbReference>
<keyword evidence="6" id="KW-0297">G-protein coupled receptor</keyword>
<evidence type="ECO:0000256" key="2">
    <source>
        <dbReference type="ARBA" id="ARBA00010663"/>
    </source>
</evidence>
<keyword evidence="5 11" id="KW-1133">Transmembrane helix</keyword>
<feature type="transmembrane region" description="Helical" evidence="11">
    <location>
        <begin position="74"/>
        <end position="97"/>
    </location>
</feature>
<dbReference type="GO" id="GO:0004930">
    <property type="term" value="F:G protein-coupled receptor activity"/>
    <property type="evidence" value="ECO:0007669"/>
    <property type="project" value="UniProtKB-KW"/>
</dbReference>
<organism evidence="13 14">
    <name type="scientific">Sarcoptes scabiei</name>
    <name type="common">Itch mite</name>
    <name type="synonym">Acarus scabiei</name>
    <dbReference type="NCBI Taxonomy" id="52283"/>
    <lineage>
        <taxon>Eukaryota</taxon>
        <taxon>Metazoa</taxon>
        <taxon>Ecdysozoa</taxon>
        <taxon>Arthropoda</taxon>
        <taxon>Chelicerata</taxon>
        <taxon>Arachnida</taxon>
        <taxon>Acari</taxon>
        <taxon>Acariformes</taxon>
        <taxon>Sarcoptiformes</taxon>
        <taxon>Astigmata</taxon>
        <taxon>Psoroptidia</taxon>
        <taxon>Sarcoptoidea</taxon>
        <taxon>Sarcoptidae</taxon>
        <taxon>Sarcoptinae</taxon>
        <taxon>Sarcoptes</taxon>
    </lineage>
</organism>
<keyword evidence="3" id="KW-1003">Cell membrane</keyword>
<dbReference type="InterPro" id="IPR000276">
    <property type="entry name" value="GPCR_Rhodpsn"/>
</dbReference>
<gene>
    <name evidence="13" type="ORF">QR98_0041910</name>
</gene>
<evidence type="ECO:0000256" key="5">
    <source>
        <dbReference type="ARBA" id="ARBA00022989"/>
    </source>
</evidence>
<evidence type="ECO:0000256" key="1">
    <source>
        <dbReference type="ARBA" id="ARBA00004651"/>
    </source>
</evidence>
<dbReference type="PROSITE" id="PS50262">
    <property type="entry name" value="G_PROTEIN_RECEP_F1_2"/>
    <property type="match status" value="1"/>
</dbReference>
<reference evidence="13 14" key="1">
    <citation type="journal article" date="2015" name="Parasit. Vectors">
        <title>Draft genome of the scabies mite.</title>
        <authorList>
            <person name="Rider S.D.Jr."/>
            <person name="Morgan M.S."/>
            <person name="Arlian L.G."/>
        </authorList>
    </citation>
    <scope>NUCLEOTIDE SEQUENCE [LARGE SCALE GENOMIC DNA]</scope>
    <source>
        <strain evidence="13">Arlian Lab</strain>
    </source>
</reference>
<dbReference type="Proteomes" id="UP000616769">
    <property type="component" value="Unassembled WGS sequence"/>
</dbReference>
<dbReference type="Pfam" id="PF00001">
    <property type="entry name" value="7tm_1"/>
    <property type="match status" value="1"/>
</dbReference>
<dbReference type="SUPFAM" id="SSF81321">
    <property type="entry name" value="Family A G protein-coupled receptor-like"/>
    <property type="match status" value="1"/>
</dbReference>
<dbReference type="GO" id="GO:0043410">
    <property type="term" value="P:positive regulation of MAPK cascade"/>
    <property type="evidence" value="ECO:0007669"/>
    <property type="project" value="TreeGrafter"/>
</dbReference>
<evidence type="ECO:0000256" key="11">
    <source>
        <dbReference type="SAM" id="Phobius"/>
    </source>
</evidence>
<comment type="caution">
    <text evidence="13">The sequence shown here is derived from an EMBL/GenBank/DDBJ whole genome shotgun (WGS) entry which is preliminary data.</text>
</comment>
<evidence type="ECO:0000259" key="12">
    <source>
        <dbReference type="PROSITE" id="PS50262"/>
    </source>
</evidence>
<evidence type="ECO:0000256" key="7">
    <source>
        <dbReference type="ARBA" id="ARBA00023136"/>
    </source>
</evidence>
<dbReference type="Gene3D" id="1.20.1070.10">
    <property type="entry name" value="Rhodopsin 7-helix transmembrane proteins"/>
    <property type="match status" value="1"/>
</dbReference>
<dbReference type="PANTHER" id="PTHR24248:SF185">
    <property type="entry name" value="DOPAMINE RECEPTOR 2"/>
    <property type="match status" value="1"/>
</dbReference>
<evidence type="ECO:0000313" key="13">
    <source>
        <dbReference type="EMBL" id="KPM05722.1"/>
    </source>
</evidence>
<comment type="similarity">
    <text evidence="2">Belongs to the G-protein coupled receptor 1 family.</text>
</comment>
<protein>
    <submittedName>
        <fullName evidence="13">G-protein coupled receptor-like protein 5</fullName>
    </submittedName>
</protein>
<feature type="compositionally biased region" description="Low complexity" evidence="10">
    <location>
        <begin position="153"/>
        <end position="165"/>
    </location>
</feature>
<keyword evidence="4 11" id="KW-0812">Transmembrane</keyword>
<sequence length="206" mass="23665">MILLFDPLSNLDRYWAITNPITYPSKMTSRKAFIFIIGLWLCSALISFPAIVWWRAVQKPVEPFRCTFTDDVGYLVFSSIISFYGPLTIMVFTYYRIYVVASEQNRSLKIGVKQIEMSFIGGGESYQQKQMKLQQQQQQQQTKRQQKEKKLSTSKTSSSINSQSSNGPNDFGNFNKYSHGFAINIRTLPIITKPIIIIHNIIISVI</sequence>
<dbReference type="EMBL" id="JXLN01010442">
    <property type="protein sequence ID" value="KPM05722.1"/>
    <property type="molecule type" value="Genomic_DNA"/>
</dbReference>
<name>A0A132A412_SARSC</name>
<evidence type="ECO:0000256" key="8">
    <source>
        <dbReference type="ARBA" id="ARBA00023170"/>
    </source>
</evidence>
<feature type="transmembrane region" description="Helical" evidence="11">
    <location>
        <begin position="32"/>
        <end position="54"/>
    </location>
</feature>
<accession>A0A132A412</accession>
<dbReference type="AlphaFoldDB" id="A0A132A412"/>
<comment type="subcellular location">
    <subcellularLocation>
        <location evidence="1">Cell membrane</location>
        <topology evidence="1">Multi-pass membrane protein</topology>
    </subcellularLocation>
</comment>
<evidence type="ECO:0000313" key="14">
    <source>
        <dbReference type="Proteomes" id="UP000616769"/>
    </source>
</evidence>
<keyword evidence="7 11" id="KW-0472">Membrane</keyword>
<dbReference type="OrthoDB" id="6508235at2759"/>
<evidence type="ECO:0000256" key="6">
    <source>
        <dbReference type="ARBA" id="ARBA00023040"/>
    </source>
</evidence>
<evidence type="ECO:0000256" key="10">
    <source>
        <dbReference type="SAM" id="MobiDB-lite"/>
    </source>
</evidence>
<feature type="region of interest" description="Disordered" evidence="10">
    <location>
        <begin position="135"/>
        <end position="169"/>
    </location>
</feature>
<dbReference type="VEuPathDB" id="VectorBase:SSCA005958"/>
<dbReference type="GO" id="GO:0005886">
    <property type="term" value="C:plasma membrane"/>
    <property type="evidence" value="ECO:0007669"/>
    <property type="project" value="UniProtKB-SubCell"/>
</dbReference>
<evidence type="ECO:0000256" key="4">
    <source>
        <dbReference type="ARBA" id="ARBA00022692"/>
    </source>
</evidence>
<dbReference type="GO" id="GO:0071880">
    <property type="term" value="P:adenylate cyclase-activating adrenergic receptor signaling pathway"/>
    <property type="evidence" value="ECO:0007669"/>
    <property type="project" value="TreeGrafter"/>
</dbReference>